<sequence>MACNHVYWDPQHEKAIGRERVMLSKLMQKSFGKNERRGLFQQWAYLPLEFRSAGGNAAGQTAGGA</sequence>
<comment type="caution">
    <text evidence="1">The sequence shown here is derived from an EMBL/GenBank/DDBJ whole genome shotgun (WGS) entry which is preliminary data.</text>
</comment>
<reference evidence="1 2" key="1">
    <citation type="submission" date="2018-10" db="EMBL/GenBank/DDBJ databases">
        <title>A high-quality apple genome assembly.</title>
        <authorList>
            <person name="Hu J."/>
        </authorList>
    </citation>
    <scope>NUCLEOTIDE SEQUENCE [LARGE SCALE GENOMIC DNA]</scope>
    <source>
        <strain evidence="2">cv. HFTH1</strain>
        <tissue evidence="1">Young leaf</tissue>
    </source>
</reference>
<organism evidence="1 2">
    <name type="scientific">Malus domestica</name>
    <name type="common">Apple</name>
    <name type="synonym">Pyrus malus</name>
    <dbReference type="NCBI Taxonomy" id="3750"/>
    <lineage>
        <taxon>Eukaryota</taxon>
        <taxon>Viridiplantae</taxon>
        <taxon>Streptophyta</taxon>
        <taxon>Embryophyta</taxon>
        <taxon>Tracheophyta</taxon>
        <taxon>Spermatophyta</taxon>
        <taxon>Magnoliopsida</taxon>
        <taxon>eudicotyledons</taxon>
        <taxon>Gunneridae</taxon>
        <taxon>Pentapetalae</taxon>
        <taxon>rosids</taxon>
        <taxon>fabids</taxon>
        <taxon>Rosales</taxon>
        <taxon>Rosaceae</taxon>
        <taxon>Amygdaloideae</taxon>
        <taxon>Maleae</taxon>
        <taxon>Malus</taxon>
    </lineage>
</organism>
<accession>A0A498KPK5</accession>
<dbReference type="Proteomes" id="UP000290289">
    <property type="component" value="Unassembled WGS sequence"/>
</dbReference>
<name>A0A498KPK5_MALDO</name>
<dbReference type="EMBL" id="RDQH01000057">
    <property type="protein sequence ID" value="RXI10020.1"/>
    <property type="molecule type" value="Genomic_DNA"/>
</dbReference>
<gene>
    <name evidence="1" type="ORF">DVH24_002384</name>
</gene>
<proteinExistence type="predicted"/>
<dbReference type="AlphaFoldDB" id="A0A498KPK5"/>
<evidence type="ECO:0000313" key="1">
    <source>
        <dbReference type="EMBL" id="RXI10020.1"/>
    </source>
</evidence>
<protein>
    <submittedName>
        <fullName evidence="1">Uncharacterized protein</fullName>
    </submittedName>
</protein>
<keyword evidence="2" id="KW-1185">Reference proteome</keyword>
<evidence type="ECO:0000313" key="2">
    <source>
        <dbReference type="Proteomes" id="UP000290289"/>
    </source>
</evidence>